<evidence type="ECO:0000313" key="4">
    <source>
        <dbReference type="Proteomes" id="UP000317557"/>
    </source>
</evidence>
<feature type="domain" description="DUF5916" evidence="2">
    <location>
        <begin position="272"/>
        <end position="349"/>
    </location>
</feature>
<dbReference type="GO" id="GO:0030246">
    <property type="term" value="F:carbohydrate binding"/>
    <property type="evidence" value="ECO:0007669"/>
    <property type="project" value="InterPro"/>
</dbReference>
<dbReference type="Gene3D" id="2.60.40.1190">
    <property type="match status" value="1"/>
</dbReference>
<evidence type="ECO:0000259" key="2">
    <source>
        <dbReference type="Pfam" id="PF19313"/>
    </source>
</evidence>
<dbReference type="SUPFAM" id="SSF49344">
    <property type="entry name" value="CBD9-like"/>
    <property type="match status" value="1"/>
</dbReference>
<dbReference type="Proteomes" id="UP000317557">
    <property type="component" value="Unassembled WGS sequence"/>
</dbReference>
<dbReference type="Pfam" id="PF19313">
    <property type="entry name" value="DUF5916"/>
    <property type="match status" value="1"/>
</dbReference>
<sequence length="756" mass="86718">MSRISLYSLCFSLIVPMVLVFGKAFAQPTQRADIFLYEPLSIDNDFDIDGTMRHPFWQAAAATPLEHQRQPNDEKAAPVETYVKVLYSRNHLYIGFESHDPDPSKIRANVTDRDGYYGDDYVGVILDTYNNNQQAYEFVVNPLGIQMDATRTATSEDFNFDALWYSEASINGEGYIAVMKIPFKSFNFPDSEVQDWAIQFIRNYPRDNRYQISWTDVSMDNSCFLCQSGTLANMQRMERAKTVELLPYAAATQGGALNDLSDPDAGFNNDPVEAKVGGSISYNPTTNSSLEAVINPDFSQVETDAAQISVNETFALYFSEKRPFFVRGSDLFNTREDLYYSRTINNPLAAAKYTQKNDRFSIAFLTAYDRNAPFIIPGRDRSSSIRTGMEAYNNVLRGKFNIRAESHVGGLLTTRNQSEGHNYVGSVDWDVLVASNYYFRGQLAYSNTKEPDDMRVFSDPRRFGDTQYDAAFNGQQFGGTLVNTEFAREAKYYNFLVGYSAYSPTLQTQTGFINRTNRRVFEASQGLSYYPDGDLLSQGSLRVSGNWRYDFDGQFMERFMFVRLNNKLTGQNEINLNFLPVNDERFRGEMFRNIYRGTISFSSNTWDAFSFGGSFEYGRNINRSSSNPTLGIGYNISANATLKPTPRFQLGFDYDYSKLSAEKGNETYYKGDIYRVNTRYNFSKRIFARLITEYNSFNSEVQVYPLFYYKANAFTKFYIGMTSYQREFSNTINDGFRGYHQTHREFFVKLQYLIRS</sequence>
<dbReference type="InterPro" id="IPR045670">
    <property type="entry name" value="DUF5916"/>
</dbReference>
<dbReference type="GO" id="GO:0016052">
    <property type="term" value="P:carbohydrate catabolic process"/>
    <property type="evidence" value="ECO:0007669"/>
    <property type="project" value="InterPro"/>
</dbReference>
<dbReference type="RefSeq" id="WP_142452868.1">
    <property type="nucleotide sequence ID" value="NZ_FXTP01000001.1"/>
</dbReference>
<keyword evidence="4" id="KW-1185">Reference proteome</keyword>
<gene>
    <name evidence="3" type="ORF">SAMN06265219_101359</name>
</gene>
<dbReference type="CDD" id="cd09618">
    <property type="entry name" value="CBM9_like_2"/>
    <property type="match status" value="1"/>
</dbReference>
<dbReference type="GO" id="GO:0004553">
    <property type="term" value="F:hydrolase activity, hydrolyzing O-glycosyl compounds"/>
    <property type="evidence" value="ECO:0007669"/>
    <property type="project" value="InterPro"/>
</dbReference>
<name>A0A521AT13_9BACT</name>
<feature type="domain" description="Carbohydrate-binding" evidence="1">
    <location>
        <begin position="48"/>
        <end position="201"/>
    </location>
</feature>
<accession>A0A521AT13</accession>
<dbReference type="EMBL" id="FXTP01000001">
    <property type="protein sequence ID" value="SMO38008.1"/>
    <property type="molecule type" value="Genomic_DNA"/>
</dbReference>
<evidence type="ECO:0000313" key="3">
    <source>
        <dbReference type="EMBL" id="SMO38008.1"/>
    </source>
</evidence>
<organism evidence="3 4">
    <name type="scientific">Gracilimonas mengyeensis</name>
    <dbReference type="NCBI Taxonomy" id="1302730"/>
    <lineage>
        <taxon>Bacteria</taxon>
        <taxon>Pseudomonadati</taxon>
        <taxon>Balneolota</taxon>
        <taxon>Balneolia</taxon>
        <taxon>Balneolales</taxon>
        <taxon>Balneolaceae</taxon>
        <taxon>Gracilimonas</taxon>
    </lineage>
</organism>
<dbReference type="AlphaFoldDB" id="A0A521AT13"/>
<dbReference type="Pfam" id="PF06452">
    <property type="entry name" value="CBM9_1"/>
    <property type="match status" value="1"/>
</dbReference>
<protein>
    <submittedName>
        <fullName evidence="3">Carbohydrate family 9 binding domain-like</fullName>
    </submittedName>
</protein>
<reference evidence="3 4" key="1">
    <citation type="submission" date="2017-05" db="EMBL/GenBank/DDBJ databases">
        <authorList>
            <person name="Varghese N."/>
            <person name="Submissions S."/>
        </authorList>
    </citation>
    <scope>NUCLEOTIDE SEQUENCE [LARGE SCALE GENOMIC DNA]</scope>
    <source>
        <strain evidence="3 4">DSM 21985</strain>
    </source>
</reference>
<dbReference type="OrthoDB" id="9786766at2"/>
<evidence type="ECO:0000259" key="1">
    <source>
        <dbReference type="Pfam" id="PF06452"/>
    </source>
</evidence>
<dbReference type="InterPro" id="IPR010502">
    <property type="entry name" value="Carb-bd_dom_fam9"/>
</dbReference>
<proteinExistence type="predicted"/>